<dbReference type="EMBL" id="KB446537">
    <property type="protein sequence ID" value="EME46006.1"/>
    <property type="molecule type" value="Genomic_DNA"/>
</dbReference>
<feature type="region of interest" description="Disordered" evidence="1">
    <location>
        <begin position="40"/>
        <end position="60"/>
    </location>
</feature>
<proteinExistence type="predicted"/>
<protein>
    <submittedName>
        <fullName evidence="2">Uncharacterized protein</fullName>
    </submittedName>
</protein>
<evidence type="ECO:0000313" key="2">
    <source>
        <dbReference type="EMBL" id="EME46006.1"/>
    </source>
</evidence>
<dbReference type="Proteomes" id="UP000016933">
    <property type="component" value="Unassembled WGS sequence"/>
</dbReference>
<reference evidence="2 3" key="2">
    <citation type="journal article" date="2012" name="PLoS Pathog.">
        <title>Diverse lifestyles and strategies of plant pathogenesis encoded in the genomes of eighteen Dothideomycetes fungi.</title>
        <authorList>
            <person name="Ohm R.A."/>
            <person name="Feau N."/>
            <person name="Henrissat B."/>
            <person name="Schoch C.L."/>
            <person name="Horwitz B.A."/>
            <person name="Barry K.W."/>
            <person name="Condon B.J."/>
            <person name="Copeland A.C."/>
            <person name="Dhillon B."/>
            <person name="Glaser F."/>
            <person name="Hesse C.N."/>
            <person name="Kosti I."/>
            <person name="LaButti K."/>
            <person name="Lindquist E.A."/>
            <person name="Lucas S."/>
            <person name="Salamov A.A."/>
            <person name="Bradshaw R.E."/>
            <person name="Ciuffetti L."/>
            <person name="Hamelin R.C."/>
            <person name="Kema G.H.J."/>
            <person name="Lawrence C."/>
            <person name="Scott J.A."/>
            <person name="Spatafora J.W."/>
            <person name="Turgeon B.G."/>
            <person name="de Wit P.J.G.M."/>
            <person name="Zhong S."/>
            <person name="Goodwin S.B."/>
            <person name="Grigoriev I.V."/>
        </authorList>
    </citation>
    <scope>NUCLEOTIDE SEQUENCE [LARGE SCALE GENOMIC DNA]</scope>
    <source>
        <strain evidence="3">NZE10 / CBS 128990</strain>
    </source>
</reference>
<feature type="region of interest" description="Disordered" evidence="1">
    <location>
        <begin position="1"/>
        <end position="27"/>
    </location>
</feature>
<gene>
    <name evidence="2" type="ORF">DOTSEDRAFT_70119</name>
</gene>
<feature type="compositionally biased region" description="Polar residues" evidence="1">
    <location>
        <begin position="18"/>
        <end position="27"/>
    </location>
</feature>
<evidence type="ECO:0000256" key="1">
    <source>
        <dbReference type="SAM" id="MobiDB-lite"/>
    </source>
</evidence>
<keyword evidence="3" id="KW-1185">Reference proteome</keyword>
<sequence length="84" mass="9206">MQPHREASAQTHDPVDSVCSTEQESHATGNIPAATDLIHKHPSDLVPHPEHSGRCGARPQLTARTARLRVFPRSRTHNAAVECK</sequence>
<name>N1PRD4_DOTSN</name>
<dbReference type="HOGENOM" id="CLU_2527432_0_0_1"/>
<feature type="compositionally biased region" description="Basic and acidic residues" evidence="1">
    <location>
        <begin position="40"/>
        <end position="53"/>
    </location>
</feature>
<organism evidence="2 3">
    <name type="scientific">Dothistroma septosporum (strain NZE10 / CBS 128990)</name>
    <name type="common">Red band needle blight fungus</name>
    <name type="synonym">Mycosphaerella pini</name>
    <dbReference type="NCBI Taxonomy" id="675120"/>
    <lineage>
        <taxon>Eukaryota</taxon>
        <taxon>Fungi</taxon>
        <taxon>Dikarya</taxon>
        <taxon>Ascomycota</taxon>
        <taxon>Pezizomycotina</taxon>
        <taxon>Dothideomycetes</taxon>
        <taxon>Dothideomycetidae</taxon>
        <taxon>Mycosphaerellales</taxon>
        <taxon>Mycosphaerellaceae</taxon>
        <taxon>Dothistroma</taxon>
    </lineage>
</organism>
<reference evidence="3" key="1">
    <citation type="journal article" date="2012" name="PLoS Genet.">
        <title>The genomes of the fungal plant pathogens Cladosporium fulvum and Dothistroma septosporum reveal adaptation to different hosts and lifestyles but also signatures of common ancestry.</title>
        <authorList>
            <person name="de Wit P.J.G.M."/>
            <person name="van der Burgt A."/>
            <person name="Oekmen B."/>
            <person name="Stergiopoulos I."/>
            <person name="Abd-Elsalam K.A."/>
            <person name="Aerts A.L."/>
            <person name="Bahkali A.H."/>
            <person name="Beenen H.G."/>
            <person name="Chettri P."/>
            <person name="Cox M.P."/>
            <person name="Datema E."/>
            <person name="de Vries R.P."/>
            <person name="Dhillon B."/>
            <person name="Ganley A.R."/>
            <person name="Griffiths S.A."/>
            <person name="Guo Y."/>
            <person name="Hamelin R.C."/>
            <person name="Henrissat B."/>
            <person name="Kabir M.S."/>
            <person name="Jashni M.K."/>
            <person name="Kema G."/>
            <person name="Klaubauf S."/>
            <person name="Lapidus A."/>
            <person name="Levasseur A."/>
            <person name="Lindquist E."/>
            <person name="Mehrabi R."/>
            <person name="Ohm R.A."/>
            <person name="Owen T.J."/>
            <person name="Salamov A."/>
            <person name="Schwelm A."/>
            <person name="Schijlen E."/>
            <person name="Sun H."/>
            <person name="van den Burg H.A."/>
            <person name="van Ham R.C.H.J."/>
            <person name="Zhang S."/>
            <person name="Goodwin S.B."/>
            <person name="Grigoriev I.V."/>
            <person name="Collemare J."/>
            <person name="Bradshaw R.E."/>
        </authorList>
    </citation>
    <scope>NUCLEOTIDE SEQUENCE [LARGE SCALE GENOMIC DNA]</scope>
    <source>
        <strain evidence="3">NZE10 / CBS 128990</strain>
    </source>
</reference>
<accession>N1PRD4</accession>
<dbReference type="AlphaFoldDB" id="N1PRD4"/>
<evidence type="ECO:0000313" key="3">
    <source>
        <dbReference type="Proteomes" id="UP000016933"/>
    </source>
</evidence>